<dbReference type="Gene3D" id="1.20.1280.50">
    <property type="match status" value="1"/>
</dbReference>
<feature type="domain" description="F-box" evidence="1">
    <location>
        <begin position="13"/>
        <end position="59"/>
    </location>
</feature>
<comment type="caution">
    <text evidence="2">The sequence shown here is derived from an EMBL/GenBank/DDBJ whole genome shotgun (WGS) entry which is preliminary data.</text>
</comment>
<proteinExistence type="predicted"/>
<evidence type="ECO:0000313" key="2">
    <source>
        <dbReference type="EMBL" id="TVU26096.1"/>
    </source>
</evidence>
<gene>
    <name evidence="2" type="ORF">EJB05_28625</name>
</gene>
<dbReference type="Gramene" id="TVU26096">
    <property type="protein sequence ID" value="TVU26096"/>
    <property type="gene ID" value="EJB05_28625"/>
</dbReference>
<dbReference type="PANTHER" id="PTHR34223">
    <property type="entry name" value="OS11G0201299 PROTEIN"/>
    <property type="match status" value="1"/>
</dbReference>
<dbReference type="CDD" id="cd22160">
    <property type="entry name" value="F-box_AtFBL13-like"/>
    <property type="match status" value="1"/>
</dbReference>
<dbReference type="InterPro" id="IPR053197">
    <property type="entry name" value="F-box_SCFL_complex_component"/>
</dbReference>
<organism evidence="2 3">
    <name type="scientific">Eragrostis curvula</name>
    <name type="common">weeping love grass</name>
    <dbReference type="NCBI Taxonomy" id="38414"/>
    <lineage>
        <taxon>Eukaryota</taxon>
        <taxon>Viridiplantae</taxon>
        <taxon>Streptophyta</taxon>
        <taxon>Embryophyta</taxon>
        <taxon>Tracheophyta</taxon>
        <taxon>Spermatophyta</taxon>
        <taxon>Magnoliopsida</taxon>
        <taxon>Liliopsida</taxon>
        <taxon>Poales</taxon>
        <taxon>Poaceae</taxon>
        <taxon>PACMAD clade</taxon>
        <taxon>Chloridoideae</taxon>
        <taxon>Eragrostideae</taxon>
        <taxon>Eragrostidinae</taxon>
        <taxon>Eragrostis</taxon>
    </lineage>
</organism>
<dbReference type="OrthoDB" id="689438at2759"/>
<evidence type="ECO:0000313" key="3">
    <source>
        <dbReference type="Proteomes" id="UP000324897"/>
    </source>
</evidence>
<dbReference type="SUPFAM" id="SSF81383">
    <property type="entry name" value="F-box domain"/>
    <property type="match status" value="1"/>
</dbReference>
<sequence length="464" mass="51889">MADGRVDRGTPAMDRLSALPDEILHLLLSRLPSDKAVQTCVLGRRWRDLWRFTPSLRTIAHRGGKKRKTWTAWTLRSLTNFVNHLLLLRASGAPMDEVEISCGVLRSDTCYDDTGHCSCDDEGPATLPSEKARGEDLSRSAGMWIRHALSVCHARALTVSLRVSRQRLRLDGVRFASHMLTTATISDAAFESSGVLDFSTCTALEDLKMSRCKIHVMGISSRSVRRLSITDCSFDSSRSRRTRISAPCAVSLELEVRSGRAPFIESMPSLEAARVRIRDECADMCGKADGEACDRQKRCDGCRRGSSSRGKSVLLEGLSRATELELTSYPRVFIFRKDCNIGTTLANLKVLLLNEWCMVADFAALVYFLRCSPILEKLTLQLEYCENKHAAIQAKGNHRTKENFLVSEQLKVVKIKCPKENELVANVLMVLSAYGISKEQINIEQNLCPPTYDGYESTDSEDYY</sequence>
<dbReference type="AlphaFoldDB" id="A0A5J9UR91"/>
<protein>
    <recommendedName>
        <fullName evidence="1">F-box domain-containing protein</fullName>
    </recommendedName>
</protein>
<dbReference type="InterPro" id="IPR001810">
    <property type="entry name" value="F-box_dom"/>
</dbReference>
<reference evidence="2 3" key="1">
    <citation type="journal article" date="2019" name="Sci. Rep.">
        <title>A high-quality genome of Eragrostis curvula grass provides insights into Poaceae evolution and supports new strategies to enhance forage quality.</title>
        <authorList>
            <person name="Carballo J."/>
            <person name="Santos B.A.C.M."/>
            <person name="Zappacosta D."/>
            <person name="Garbus I."/>
            <person name="Selva J.P."/>
            <person name="Gallo C.A."/>
            <person name="Diaz A."/>
            <person name="Albertini E."/>
            <person name="Caccamo M."/>
            <person name="Echenique V."/>
        </authorList>
    </citation>
    <scope>NUCLEOTIDE SEQUENCE [LARGE SCALE GENOMIC DNA]</scope>
    <source>
        <strain evidence="3">cv. Victoria</strain>
        <tissue evidence="2">Leaf</tissue>
    </source>
</reference>
<name>A0A5J9UR91_9POAL</name>
<dbReference type="InterPro" id="IPR036047">
    <property type="entry name" value="F-box-like_dom_sf"/>
</dbReference>
<keyword evidence="3" id="KW-1185">Reference proteome</keyword>
<dbReference type="InterPro" id="IPR053781">
    <property type="entry name" value="F-box_AtFBL13-like"/>
</dbReference>
<dbReference type="PANTHER" id="PTHR34223:SF51">
    <property type="entry name" value="OS06G0556300 PROTEIN"/>
    <property type="match status" value="1"/>
</dbReference>
<feature type="non-terminal residue" evidence="2">
    <location>
        <position position="1"/>
    </location>
</feature>
<dbReference type="SUPFAM" id="SSF52047">
    <property type="entry name" value="RNI-like"/>
    <property type="match status" value="1"/>
</dbReference>
<dbReference type="PROSITE" id="PS50181">
    <property type="entry name" value="FBOX"/>
    <property type="match status" value="1"/>
</dbReference>
<evidence type="ECO:0000259" key="1">
    <source>
        <dbReference type="PROSITE" id="PS50181"/>
    </source>
</evidence>
<dbReference type="EMBL" id="RWGY01000013">
    <property type="protein sequence ID" value="TVU26096.1"/>
    <property type="molecule type" value="Genomic_DNA"/>
</dbReference>
<accession>A0A5J9UR91</accession>
<dbReference type="Proteomes" id="UP000324897">
    <property type="component" value="Chromosome 2"/>
</dbReference>